<dbReference type="GO" id="GO:0043240">
    <property type="term" value="C:Fanconi anaemia nuclear complex"/>
    <property type="evidence" value="ECO:0007669"/>
    <property type="project" value="InterPro"/>
</dbReference>
<evidence type="ECO:0000313" key="3">
    <source>
        <dbReference type="Proteomes" id="UP000283530"/>
    </source>
</evidence>
<protein>
    <submittedName>
        <fullName evidence="2">FANCF domain-containing protein</fullName>
    </submittedName>
</protein>
<proteinExistence type="predicted"/>
<dbReference type="Proteomes" id="UP000283530">
    <property type="component" value="Unassembled WGS sequence"/>
</dbReference>
<gene>
    <name evidence="2" type="ORF">CKAN_00986600</name>
</gene>
<dbReference type="EMBL" id="QPKB01000003">
    <property type="protein sequence ID" value="RWR81194.1"/>
    <property type="molecule type" value="Genomic_DNA"/>
</dbReference>
<evidence type="ECO:0000313" key="2">
    <source>
        <dbReference type="EMBL" id="RWR81194.1"/>
    </source>
</evidence>
<name>A0A443NRP3_9MAGN</name>
<sequence length="490" mass="55626">MGWSHPNISLEDLLSLIKGFVDMLILSSGYQSSGLLAHWDAENIKKVIQWGLFFEEVFRRLQDLDSYHDSVKELDTALLELRTNPYFPQGLAHLSSATLSKARDFVLQHLLQTLPLRDEHLNALLTATIKMDLDDLSKAKYDFLNVYIDKLMLQTASLNLVQGKRGFIKDSMISYPLVDFLSKDQLVHDHVSNPGGPGGVDSVMDSGSPATKEFSSHDHSGFVIRDVLKRQNTVSCISLIEKSLDVLSEIVTKNEWVGSYNFPLEECSLAGMSLAHKDKLKEFALWNQWKARSLSYLLDKRTIRLVSGAKLIFSAPKVQWLRVFESLKASKEAYNNNLLEIIELLLLGFISSRWSGVIKHFISVSYDSLPISKQYYDVCNTFRERSQHPHFKDQMLNSKELDILEYLTALLNIQIHKLWEFPPVLAAAVIPSSSALFGLYLSEIEKQMRGDPSTVRCCTCSQDGKEHKECEIAERICWLYGFHSRSPSNG</sequence>
<dbReference type="OrthoDB" id="1930482at2759"/>
<dbReference type="InterPro" id="IPR035428">
    <property type="entry name" value="FANCF"/>
</dbReference>
<comment type="caution">
    <text evidence="2">The sequence shown here is derived from an EMBL/GenBank/DDBJ whole genome shotgun (WGS) entry which is preliminary data.</text>
</comment>
<accession>A0A443NRP3</accession>
<dbReference type="Pfam" id="PF11107">
    <property type="entry name" value="FANCF"/>
    <property type="match status" value="1"/>
</dbReference>
<organism evidence="2 3">
    <name type="scientific">Cinnamomum micranthum f. kanehirae</name>
    <dbReference type="NCBI Taxonomy" id="337451"/>
    <lineage>
        <taxon>Eukaryota</taxon>
        <taxon>Viridiplantae</taxon>
        <taxon>Streptophyta</taxon>
        <taxon>Embryophyta</taxon>
        <taxon>Tracheophyta</taxon>
        <taxon>Spermatophyta</taxon>
        <taxon>Magnoliopsida</taxon>
        <taxon>Magnoliidae</taxon>
        <taxon>Laurales</taxon>
        <taxon>Lauraceae</taxon>
        <taxon>Cinnamomum</taxon>
    </lineage>
</organism>
<evidence type="ECO:0000256" key="1">
    <source>
        <dbReference type="SAM" id="MobiDB-lite"/>
    </source>
</evidence>
<dbReference type="PANTHER" id="PTHR14449">
    <property type="entry name" value="FANCONI ANEMIA GROUP F PROTEIN FANCF"/>
    <property type="match status" value="1"/>
</dbReference>
<feature type="region of interest" description="Disordered" evidence="1">
    <location>
        <begin position="192"/>
        <end position="216"/>
    </location>
</feature>
<dbReference type="PANTHER" id="PTHR14449:SF2">
    <property type="entry name" value="FANCONI ANEMIA GROUP F PROTEIN"/>
    <property type="match status" value="1"/>
</dbReference>
<reference evidence="2 3" key="1">
    <citation type="journal article" date="2019" name="Nat. Plants">
        <title>Stout camphor tree genome fills gaps in understanding of flowering plant genome evolution.</title>
        <authorList>
            <person name="Chaw S.M."/>
            <person name="Liu Y.C."/>
            <person name="Wu Y.W."/>
            <person name="Wang H.Y."/>
            <person name="Lin C.I."/>
            <person name="Wu C.S."/>
            <person name="Ke H.M."/>
            <person name="Chang L.Y."/>
            <person name="Hsu C.Y."/>
            <person name="Yang H.T."/>
            <person name="Sudianto E."/>
            <person name="Hsu M.H."/>
            <person name="Wu K.P."/>
            <person name="Wang L.N."/>
            <person name="Leebens-Mack J.H."/>
            <person name="Tsai I.J."/>
        </authorList>
    </citation>
    <scope>NUCLEOTIDE SEQUENCE [LARGE SCALE GENOMIC DNA]</scope>
    <source>
        <strain evidence="3">cv. Chaw 1501</strain>
        <tissue evidence="2">Young leaves</tissue>
    </source>
</reference>
<keyword evidence="3" id="KW-1185">Reference proteome</keyword>
<dbReference type="STRING" id="337451.A0A443NRP3"/>
<dbReference type="AlphaFoldDB" id="A0A443NRP3"/>
<dbReference type="GO" id="GO:0036297">
    <property type="term" value="P:interstrand cross-link repair"/>
    <property type="evidence" value="ECO:0007669"/>
    <property type="project" value="InterPro"/>
</dbReference>